<keyword evidence="4 7" id="KW-1133">Transmembrane helix</keyword>
<name>A0ABS8WAX1_9GAMM</name>
<evidence type="ECO:0000256" key="3">
    <source>
        <dbReference type="ARBA" id="ARBA00022692"/>
    </source>
</evidence>
<sequence>MQPLLNLIQDQLRTLMTHTYFHAGTRVLCAISFTLLPALLWQQTELSLTLALGVVACGIAETDDASVNRLKSLSITLVCFLIASFSVELLYATPTLFVIGLASSTFIFIMLGIFGQRYGQIAFGALIIAIYTMIGYQSDHPFYIQPLMLTAGALWYGLFSLMWAFASPYRSLHEQLAQLYFNLSRYQLEKSRFFGSNQTDWLAVRQNLVVQNINVVNSLNICKDTLNNRLHDSGKKERLDLLLQYYLIAQQIHERVTATHYQYSQLESAFSETQMTQGFHQLISQLSEASHQLGKCILMRKSYTVPASLSWTVKALQDQLEHLNNKHHFDTSLFTPLSFVLKNLTGIHKLLLEASEISHTGSRLLDDAKLSTEPKIATWDRITHHIKSRSAIFRHAIRMSLCFVTGYLLLQYLDLEKGYWVLLTCLFVCQPSFSETRKRLIQRVIGTFIGVAIGFPLLYLLPGVYGQFFVLALSAFFFFTYLKTNYSIAVIFITVFVMMVFNLLSGTGLEVVWPRIQETVLGSVLAVLTVSFILPQWQYKRIPNLLSLSLHANLNYFEHVVEQYHDGKQESLPYRIARRDAHIADINLASAWQNMLIDPGSKRKLVKESYALTNRNNALLAYISALAAHRAPFSELETRPDLAPILALTRQALNKAIQSIETPDCGHTEIEAQLPPLKITELTPEQLSIVQQLQLIANTATDIQALACNITNVK</sequence>
<dbReference type="RefSeq" id="WP_233053213.1">
    <property type="nucleotide sequence ID" value="NZ_JAIMJA010000012.1"/>
</dbReference>
<dbReference type="EMBL" id="JAIMJA010000012">
    <property type="protein sequence ID" value="MCE2595663.1"/>
    <property type="molecule type" value="Genomic_DNA"/>
</dbReference>
<keyword evidence="11" id="KW-1185">Reference proteome</keyword>
<feature type="transmembrane region" description="Helical" evidence="7">
    <location>
        <begin position="97"/>
        <end position="114"/>
    </location>
</feature>
<dbReference type="InterPro" id="IPR010019">
    <property type="entry name" value="Integral_membrane_YccS"/>
</dbReference>
<evidence type="ECO:0000256" key="4">
    <source>
        <dbReference type="ARBA" id="ARBA00022989"/>
    </source>
</evidence>
<dbReference type="PANTHER" id="PTHR30509:SF8">
    <property type="entry name" value="INNER MEMBRANE PROTEIN YCCS"/>
    <property type="match status" value="1"/>
</dbReference>
<feature type="domain" description="Integral membrane protein YccS N-terminal" evidence="8">
    <location>
        <begin position="73"/>
        <end position="350"/>
    </location>
</feature>
<dbReference type="Proteomes" id="UP001201273">
    <property type="component" value="Unassembled WGS sequence"/>
</dbReference>
<dbReference type="NCBIfam" id="TIGR01666">
    <property type="entry name" value="YCCS"/>
    <property type="match status" value="1"/>
</dbReference>
<dbReference type="InterPro" id="IPR049453">
    <property type="entry name" value="Memb_transporter_dom"/>
</dbReference>
<evidence type="ECO:0000313" key="11">
    <source>
        <dbReference type="Proteomes" id="UP001201273"/>
    </source>
</evidence>
<feature type="transmembrane region" description="Helical" evidence="7">
    <location>
        <begin position="440"/>
        <end position="459"/>
    </location>
</feature>
<protein>
    <submittedName>
        <fullName evidence="10">TIGR01666 family membrane protein</fullName>
    </submittedName>
</protein>
<feature type="transmembrane region" description="Helical" evidence="7">
    <location>
        <begin position="489"/>
        <end position="513"/>
    </location>
</feature>
<dbReference type="NCBIfam" id="TIGR01667">
    <property type="entry name" value="YCCS_YHFK"/>
    <property type="match status" value="1"/>
</dbReference>
<accession>A0ABS8WAX1</accession>
<reference evidence="10 11" key="1">
    <citation type="journal article" date="2022" name="Environ. Microbiol. Rep.">
        <title>Eco-phylogenetic analyses reveal divergent evolution of vitamin B12 metabolism in the marine bacterial family 'Psychromonadaceae'.</title>
        <authorList>
            <person name="Jin X."/>
            <person name="Yang Y."/>
            <person name="Cao H."/>
            <person name="Gao B."/>
            <person name="Zhao Z."/>
        </authorList>
    </citation>
    <scope>NUCLEOTIDE SEQUENCE [LARGE SCALE GENOMIC DNA]</scope>
    <source>
        <strain evidence="10 11">MKS20</strain>
    </source>
</reference>
<comment type="similarity">
    <text evidence="6">Belongs to the YccS/YhfK family.</text>
</comment>
<gene>
    <name evidence="10" type="primary">yccS</name>
    <name evidence="10" type="ORF">K6Y31_12660</name>
</gene>
<dbReference type="InterPro" id="IPR010020">
    <property type="entry name" value="Integral_membrane_YCCS_YHJK"/>
</dbReference>
<keyword evidence="2" id="KW-1003">Cell membrane</keyword>
<comment type="caution">
    <text evidence="10">The sequence shown here is derived from an EMBL/GenBank/DDBJ whole genome shotgun (WGS) entry which is preliminary data.</text>
</comment>
<evidence type="ECO:0000313" key="10">
    <source>
        <dbReference type="EMBL" id="MCE2595663.1"/>
    </source>
</evidence>
<feature type="domain" description="Integral membrane bound transporter" evidence="9">
    <location>
        <begin position="407"/>
        <end position="528"/>
    </location>
</feature>
<keyword evidence="3 7" id="KW-0812">Transmembrane</keyword>
<evidence type="ECO:0000256" key="5">
    <source>
        <dbReference type="ARBA" id="ARBA00023136"/>
    </source>
</evidence>
<comment type="subcellular location">
    <subcellularLocation>
        <location evidence="1">Cell membrane</location>
        <topology evidence="1">Multi-pass membrane protein</topology>
    </subcellularLocation>
</comment>
<feature type="transmembrane region" description="Helical" evidence="7">
    <location>
        <begin position="143"/>
        <end position="166"/>
    </location>
</feature>
<feature type="transmembrane region" description="Helical" evidence="7">
    <location>
        <begin position="20"/>
        <end position="41"/>
    </location>
</feature>
<feature type="transmembrane region" description="Helical" evidence="7">
    <location>
        <begin position="519"/>
        <end position="537"/>
    </location>
</feature>
<dbReference type="PANTHER" id="PTHR30509">
    <property type="entry name" value="P-HYDROXYBENZOIC ACID EFFLUX PUMP SUBUNIT-RELATED"/>
    <property type="match status" value="1"/>
</dbReference>
<feature type="transmembrane region" description="Helical" evidence="7">
    <location>
        <begin position="121"/>
        <end position="137"/>
    </location>
</feature>
<dbReference type="Pfam" id="PF12805">
    <property type="entry name" value="FUSC-like"/>
    <property type="match status" value="1"/>
</dbReference>
<dbReference type="InterPro" id="IPR032692">
    <property type="entry name" value="YccS_N"/>
</dbReference>
<keyword evidence="5 7" id="KW-0472">Membrane</keyword>
<proteinExistence type="inferred from homology"/>
<evidence type="ECO:0000259" key="8">
    <source>
        <dbReference type="Pfam" id="PF12805"/>
    </source>
</evidence>
<evidence type="ECO:0000256" key="7">
    <source>
        <dbReference type="SAM" id="Phobius"/>
    </source>
</evidence>
<organism evidence="10 11">
    <name type="scientific">Motilimonas cestriensis</name>
    <dbReference type="NCBI Taxonomy" id="2742685"/>
    <lineage>
        <taxon>Bacteria</taxon>
        <taxon>Pseudomonadati</taxon>
        <taxon>Pseudomonadota</taxon>
        <taxon>Gammaproteobacteria</taxon>
        <taxon>Alteromonadales</taxon>
        <taxon>Alteromonadales genera incertae sedis</taxon>
        <taxon>Motilimonas</taxon>
    </lineage>
</organism>
<evidence type="ECO:0000256" key="1">
    <source>
        <dbReference type="ARBA" id="ARBA00004651"/>
    </source>
</evidence>
<evidence type="ECO:0000259" key="9">
    <source>
        <dbReference type="Pfam" id="PF13515"/>
    </source>
</evidence>
<dbReference type="Pfam" id="PF13515">
    <property type="entry name" value="FUSC_2"/>
    <property type="match status" value="1"/>
</dbReference>
<evidence type="ECO:0000256" key="6">
    <source>
        <dbReference type="ARBA" id="ARBA00043993"/>
    </source>
</evidence>
<evidence type="ECO:0000256" key="2">
    <source>
        <dbReference type="ARBA" id="ARBA00022475"/>
    </source>
</evidence>